<dbReference type="Proteomes" id="UP001164929">
    <property type="component" value="Chromosome 16"/>
</dbReference>
<keyword evidence="1" id="KW-0472">Membrane</keyword>
<organism evidence="2 3">
    <name type="scientific">Populus alba x Populus x berolinensis</name>
    <dbReference type="NCBI Taxonomy" id="444605"/>
    <lineage>
        <taxon>Eukaryota</taxon>
        <taxon>Viridiplantae</taxon>
        <taxon>Streptophyta</taxon>
        <taxon>Embryophyta</taxon>
        <taxon>Tracheophyta</taxon>
        <taxon>Spermatophyta</taxon>
        <taxon>Magnoliopsida</taxon>
        <taxon>eudicotyledons</taxon>
        <taxon>Gunneridae</taxon>
        <taxon>Pentapetalae</taxon>
        <taxon>rosids</taxon>
        <taxon>fabids</taxon>
        <taxon>Malpighiales</taxon>
        <taxon>Salicaceae</taxon>
        <taxon>Saliceae</taxon>
        <taxon>Populus</taxon>
    </lineage>
</organism>
<accession>A0AAD6LJL7</accession>
<dbReference type="AlphaFoldDB" id="A0AAD6LJL7"/>
<reference evidence="2 3" key="1">
    <citation type="journal article" date="2023" name="Mol. Ecol. Resour.">
        <title>Chromosome-level genome assembly of a triploid poplar Populus alba 'Berolinensis'.</title>
        <authorList>
            <person name="Chen S."/>
            <person name="Yu Y."/>
            <person name="Wang X."/>
            <person name="Wang S."/>
            <person name="Zhang T."/>
            <person name="Zhou Y."/>
            <person name="He R."/>
            <person name="Meng N."/>
            <person name="Wang Y."/>
            <person name="Liu W."/>
            <person name="Liu Z."/>
            <person name="Liu J."/>
            <person name="Guo Q."/>
            <person name="Huang H."/>
            <person name="Sederoff R.R."/>
            <person name="Wang G."/>
            <person name="Qu G."/>
            <person name="Chen S."/>
        </authorList>
    </citation>
    <scope>NUCLEOTIDE SEQUENCE [LARGE SCALE GENOMIC DNA]</scope>
    <source>
        <strain evidence="2">SC-2020</strain>
    </source>
</reference>
<name>A0AAD6LJL7_9ROSI</name>
<keyword evidence="1" id="KW-0812">Transmembrane</keyword>
<sequence length="42" mass="4826">MKVELNLYLSSDVIPFIILNCLNYSSIYVFLMVFQSNIAPLV</sequence>
<dbReference type="EMBL" id="JAQIZT010000016">
    <property type="protein sequence ID" value="KAJ6968383.1"/>
    <property type="molecule type" value="Genomic_DNA"/>
</dbReference>
<keyword evidence="3" id="KW-1185">Reference proteome</keyword>
<keyword evidence="1" id="KW-1133">Transmembrane helix</keyword>
<protein>
    <submittedName>
        <fullName evidence="2">Uncharacterized protein</fullName>
    </submittedName>
</protein>
<evidence type="ECO:0000256" key="1">
    <source>
        <dbReference type="SAM" id="Phobius"/>
    </source>
</evidence>
<gene>
    <name evidence="2" type="ORF">NC653_036369</name>
</gene>
<proteinExistence type="predicted"/>
<evidence type="ECO:0000313" key="3">
    <source>
        <dbReference type="Proteomes" id="UP001164929"/>
    </source>
</evidence>
<evidence type="ECO:0000313" key="2">
    <source>
        <dbReference type="EMBL" id="KAJ6968383.1"/>
    </source>
</evidence>
<comment type="caution">
    <text evidence="2">The sequence shown here is derived from an EMBL/GenBank/DDBJ whole genome shotgun (WGS) entry which is preliminary data.</text>
</comment>
<feature type="transmembrane region" description="Helical" evidence="1">
    <location>
        <begin position="13"/>
        <end position="34"/>
    </location>
</feature>